<comment type="caution">
    <text evidence="2">The sequence shown here is derived from an EMBL/GenBank/DDBJ whole genome shotgun (WGS) entry which is preliminary data.</text>
</comment>
<dbReference type="Pfam" id="PF09624">
    <property type="entry name" value="DUF2393"/>
    <property type="match status" value="1"/>
</dbReference>
<gene>
    <name evidence="2" type="ORF">CQA58_06025</name>
</gene>
<dbReference type="AlphaFoldDB" id="A0A3D8IYD4"/>
<dbReference type="Proteomes" id="UP000257045">
    <property type="component" value="Unassembled WGS sequence"/>
</dbReference>
<protein>
    <recommendedName>
        <fullName evidence="4">DUF2393 domain-containing protein</fullName>
    </recommendedName>
</protein>
<evidence type="ECO:0008006" key="4">
    <source>
        <dbReference type="Google" id="ProtNLM"/>
    </source>
</evidence>
<evidence type="ECO:0000256" key="1">
    <source>
        <dbReference type="SAM" id="Phobius"/>
    </source>
</evidence>
<organism evidence="2 3">
    <name type="scientific">Helicobacter brantae</name>
    <dbReference type="NCBI Taxonomy" id="375927"/>
    <lineage>
        <taxon>Bacteria</taxon>
        <taxon>Pseudomonadati</taxon>
        <taxon>Campylobacterota</taxon>
        <taxon>Epsilonproteobacteria</taxon>
        <taxon>Campylobacterales</taxon>
        <taxon>Helicobacteraceae</taxon>
        <taxon>Helicobacter</taxon>
    </lineage>
</organism>
<keyword evidence="1" id="KW-0812">Transmembrane</keyword>
<name>A0A3D8IYD4_9HELI</name>
<keyword evidence="1" id="KW-1133">Transmembrane helix</keyword>
<evidence type="ECO:0000313" key="3">
    <source>
        <dbReference type="Proteomes" id="UP000257045"/>
    </source>
</evidence>
<proteinExistence type="predicted"/>
<keyword evidence="3" id="KW-1185">Reference proteome</keyword>
<sequence>MHFIEIIREYIFLAKDFFLSILSILTPFDFLIFLICFIVFVCLYMIGCLLARVRFFIPQFFKLLAFLVFFATPVGMYYVSQEFFYKTQVNYRMNKSLEYAPAYFVDADVKNIGKREIGKCVYVLNAIRNPIYPKNKILNFFSSLHTYRYEFDTSLKAGQTQNFKTTFNDFDYKHYESKVFCFGKKD</sequence>
<dbReference type="EMBL" id="NXLV01000011">
    <property type="protein sequence ID" value="RDU70279.1"/>
    <property type="molecule type" value="Genomic_DNA"/>
</dbReference>
<dbReference type="OrthoDB" id="5324931at2"/>
<evidence type="ECO:0000313" key="2">
    <source>
        <dbReference type="EMBL" id="RDU70279.1"/>
    </source>
</evidence>
<feature type="transmembrane region" description="Helical" evidence="1">
    <location>
        <begin position="63"/>
        <end position="80"/>
    </location>
</feature>
<dbReference type="RefSeq" id="WP_147288615.1">
    <property type="nucleotide sequence ID" value="NZ_NXLV01000011.1"/>
</dbReference>
<reference evidence="2 3" key="1">
    <citation type="submission" date="2018-04" db="EMBL/GenBank/DDBJ databases">
        <title>Novel Campyloabacter and Helicobacter Species and Strains.</title>
        <authorList>
            <person name="Mannion A.J."/>
            <person name="Shen Z."/>
            <person name="Fox J.G."/>
        </authorList>
    </citation>
    <scope>NUCLEOTIDE SEQUENCE [LARGE SCALE GENOMIC DNA]</scope>
    <source>
        <strain evidence="2 3">MIT 04-9366</strain>
    </source>
</reference>
<feature type="transmembrane region" description="Helical" evidence="1">
    <location>
        <begin position="31"/>
        <end position="51"/>
    </location>
</feature>
<dbReference type="InterPro" id="IPR013417">
    <property type="entry name" value="CHP02588"/>
</dbReference>
<keyword evidence="1" id="KW-0472">Membrane</keyword>
<accession>A0A3D8IYD4</accession>